<dbReference type="SMART" id="SM00563">
    <property type="entry name" value="PlsC"/>
    <property type="match status" value="1"/>
</dbReference>
<feature type="domain" description="Phospholipid/glycerol acyltransferase" evidence="5">
    <location>
        <begin position="88"/>
        <end position="202"/>
    </location>
</feature>
<dbReference type="PANTHER" id="PTHR10434">
    <property type="entry name" value="1-ACYL-SN-GLYCEROL-3-PHOSPHATE ACYLTRANSFERASE"/>
    <property type="match status" value="1"/>
</dbReference>
<dbReference type="PANTHER" id="PTHR10434:SF40">
    <property type="entry name" value="1-ACYL-SN-GLYCEROL-3-PHOSPHATE ACYLTRANSFERASE"/>
    <property type="match status" value="1"/>
</dbReference>
<comment type="pathway">
    <text evidence="1">Lipid metabolism.</text>
</comment>
<keyword evidence="7" id="KW-1185">Reference proteome</keyword>
<dbReference type="InterPro" id="IPR002123">
    <property type="entry name" value="Plipid/glycerol_acylTrfase"/>
</dbReference>
<keyword evidence="2" id="KW-0808">Transferase</keyword>
<keyword evidence="4" id="KW-1133">Transmembrane helix</keyword>
<dbReference type="Proteomes" id="UP001296776">
    <property type="component" value="Unassembled WGS sequence"/>
</dbReference>
<dbReference type="AlphaFoldDB" id="A0AAJ0X9H2"/>
<evidence type="ECO:0000313" key="7">
    <source>
        <dbReference type="Proteomes" id="UP001296776"/>
    </source>
</evidence>
<dbReference type="SUPFAM" id="SSF69593">
    <property type="entry name" value="Glycerol-3-phosphate (1)-acyltransferase"/>
    <property type="match status" value="1"/>
</dbReference>
<evidence type="ECO:0000256" key="1">
    <source>
        <dbReference type="ARBA" id="ARBA00005189"/>
    </source>
</evidence>
<dbReference type="RefSeq" id="WP_200346016.1">
    <property type="nucleotide sequence ID" value="NZ_NRSJ01000014.1"/>
</dbReference>
<gene>
    <name evidence="6" type="ORF">CKO40_09725</name>
</gene>
<keyword evidence="4" id="KW-0812">Transmembrane</keyword>
<reference evidence="6" key="1">
    <citation type="submission" date="2017-08" db="EMBL/GenBank/DDBJ databases">
        <authorList>
            <person name="Imhoff J.F."/>
            <person name="Rahn T."/>
            <person name="Kuenzel S."/>
            <person name="Neulinger S.C."/>
        </authorList>
    </citation>
    <scope>NUCLEOTIDE SEQUENCE</scope>
    <source>
        <strain evidence="6">DSM 11080</strain>
    </source>
</reference>
<dbReference type="GO" id="GO:0003841">
    <property type="term" value="F:1-acylglycerol-3-phosphate O-acyltransferase activity"/>
    <property type="evidence" value="ECO:0007669"/>
    <property type="project" value="TreeGrafter"/>
</dbReference>
<reference evidence="6" key="2">
    <citation type="journal article" date="2020" name="Microorganisms">
        <title>Osmotic Adaptation and Compatible Solute Biosynthesis of Phototrophic Bacteria as Revealed from Genome Analyses.</title>
        <authorList>
            <person name="Imhoff J.F."/>
            <person name="Rahn T."/>
            <person name="Kunzel S."/>
            <person name="Keller A."/>
            <person name="Neulinger S.C."/>
        </authorList>
    </citation>
    <scope>NUCLEOTIDE SEQUENCE</scope>
    <source>
        <strain evidence="6">DSM 11080</strain>
    </source>
</reference>
<accession>A0AAJ0X9H2</accession>
<keyword evidence="4" id="KW-0472">Membrane</keyword>
<evidence type="ECO:0000313" key="6">
    <source>
        <dbReference type="EMBL" id="MBK1704809.1"/>
    </source>
</evidence>
<evidence type="ECO:0000256" key="3">
    <source>
        <dbReference type="ARBA" id="ARBA00023315"/>
    </source>
</evidence>
<proteinExistence type="predicted"/>
<evidence type="ECO:0000256" key="4">
    <source>
        <dbReference type="SAM" id="Phobius"/>
    </source>
</evidence>
<keyword evidence="3 6" id="KW-0012">Acyltransferase</keyword>
<dbReference type="EMBL" id="NRSJ01000014">
    <property type="protein sequence ID" value="MBK1704809.1"/>
    <property type="molecule type" value="Genomic_DNA"/>
</dbReference>
<dbReference type="CDD" id="cd07989">
    <property type="entry name" value="LPLAT_AGPAT-like"/>
    <property type="match status" value="1"/>
</dbReference>
<comment type="caution">
    <text evidence="6">The sequence shown here is derived from an EMBL/GenBank/DDBJ whole genome shotgun (WGS) entry which is preliminary data.</text>
</comment>
<organism evidence="6 7">
    <name type="scientific">Halochromatium glycolicum</name>
    <dbReference type="NCBI Taxonomy" id="85075"/>
    <lineage>
        <taxon>Bacteria</taxon>
        <taxon>Pseudomonadati</taxon>
        <taxon>Pseudomonadota</taxon>
        <taxon>Gammaproteobacteria</taxon>
        <taxon>Chromatiales</taxon>
        <taxon>Chromatiaceae</taxon>
        <taxon>Halochromatium</taxon>
    </lineage>
</organism>
<evidence type="ECO:0000259" key="5">
    <source>
        <dbReference type="SMART" id="SM00563"/>
    </source>
</evidence>
<name>A0AAJ0X9H2_9GAMM</name>
<dbReference type="Pfam" id="PF01553">
    <property type="entry name" value="Acyltransferase"/>
    <property type="match status" value="1"/>
</dbReference>
<sequence length="258" mass="28984">MPTPSNDARKRQPSLKIRLLSLLFFVLYNLIGIVHSLLCLAAAPFQSFEQRYRFVNLWSRATMWLLRRLNGVRIEVEGREHIPKDRPVVVMCNHQSQWETFYLQLVVSPQATIVKRELLWVPFFGWGLALLRPIAINRAKGSQALKTLLRVGQQRLDEGISVVIYPEGTRQAPGTLGSFNLGGAMLAARAGVEVLPMTHNSGDCWPHRSLMRLPGTIRLRIGPPLPTEGRSPKQITAETQAWIRAQYPGELATSASSD</sequence>
<feature type="transmembrane region" description="Helical" evidence="4">
    <location>
        <begin position="20"/>
        <end position="43"/>
    </location>
</feature>
<protein>
    <submittedName>
        <fullName evidence="6">1-acyl-sn-glycerol-3-phosphate acyltransferase</fullName>
    </submittedName>
</protein>
<evidence type="ECO:0000256" key="2">
    <source>
        <dbReference type="ARBA" id="ARBA00022679"/>
    </source>
</evidence>
<dbReference type="GO" id="GO:0006654">
    <property type="term" value="P:phosphatidic acid biosynthetic process"/>
    <property type="evidence" value="ECO:0007669"/>
    <property type="project" value="TreeGrafter"/>
</dbReference>